<evidence type="ECO:0000313" key="3">
    <source>
        <dbReference type="Proteomes" id="UP000297777"/>
    </source>
</evidence>
<evidence type="ECO:0000313" key="2">
    <source>
        <dbReference type="EMBL" id="TGO12504.1"/>
    </source>
</evidence>
<feature type="compositionally biased region" description="Basic residues" evidence="1">
    <location>
        <begin position="430"/>
        <end position="440"/>
    </location>
</feature>
<sequence>MSKRSRRSRISPPARNSRGSWGSRAPRPSELSPTPAPLQDLWEWNTDLSAEANVMKALEFTTAHNVSWEYMQRWELPANLTAESACDQYQAWVDKVRLAAGMKRELAIHFPKGVPPLRAYFHPVFFKREPGPPRMGDMISMSPEFDAEPIPSVTETTYNNIYYARDPLQQAMVPQPLPAVAPPANLRNQLESAFQSLPKHAVVRSLKDYIAPPIPPNIFDQVCHRGFPELTIEELQRDLVPFDGHYDWRFRWPDIFSELFVLQNTLWARDFIKSQENCHVCWITRTVEMQKNLPPGAMLYRKIKYYRENPYERGEIPDSRYYQPTNQASGSGYPDYPTTYDDGSTSVYGAGHYGQSIYQPSGSGNVSYPRDQPAVNDTSAGGQQYDHGNEKADGSYSDVNTSEPNIITAEPQHQERIPAPRDGTASGSRSSRKGKRRSHR</sequence>
<organism evidence="2 3">
    <name type="scientific">Botrytis tulipae</name>
    <dbReference type="NCBI Taxonomy" id="87230"/>
    <lineage>
        <taxon>Eukaryota</taxon>
        <taxon>Fungi</taxon>
        <taxon>Dikarya</taxon>
        <taxon>Ascomycota</taxon>
        <taxon>Pezizomycotina</taxon>
        <taxon>Leotiomycetes</taxon>
        <taxon>Helotiales</taxon>
        <taxon>Sclerotiniaceae</taxon>
        <taxon>Botrytis</taxon>
    </lineage>
</organism>
<proteinExistence type="predicted"/>
<gene>
    <name evidence="2" type="ORF">BTUL_0087g00170</name>
</gene>
<protein>
    <submittedName>
        <fullName evidence="2">Uncharacterized protein</fullName>
    </submittedName>
</protein>
<feature type="region of interest" description="Disordered" evidence="1">
    <location>
        <begin position="356"/>
        <end position="440"/>
    </location>
</feature>
<feature type="compositionally biased region" description="Polar residues" evidence="1">
    <location>
        <begin position="356"/>
        <end position="366"/>
    </location>
</feature>
<feature type="region of interest" description="Disordered" evidence="1">
    <location>
        <begin position="1"/>
        <end position="36"/>
    </location>
</feature>
<dbReference type="OrthoDB" id="3551792at2759"/>
<comment type="caution">
    <text evidence="2">The sequence shown here is derived from an EMBL/GenBank/DDBJ whole genome shotgun (WGS) entry which is preliminary data.</text>
</comment>
<dbReference type="Proteomes" id="UP000297777">
    <property type="component" value="Unassembled WGS sequence"/>
</dbReference>
<dbReference type="AlphaFoldDB" id="A0A4Z1EJ18"/>
<reference evidence="2 3" key="1">
    <citation type="submission" date="2017-12" db="EMBL/GenBank/DDBJ databases">
        <title>Comparative genomics of Botrytis spp.</title>
        <authorList>
            <person name="Valero-Jimenez C.A."/>
            <person name="Tapia P."/>
            <person name="Veloso J."/>
            <person name="Silva-Moreno E."/>
            <person name="Staats M."/>
            <person name="Valdes J.H."/>
            <person name="Van Kan J.A.L."/>
        </authorList>
    </citation>
    <scope>NUCLEOTIDE SEQUENCE [LARGE SCALE GENOMIC DNA]</scope>
    <source>
        <strain evidence="2 3">Bt9001</strain>
    </source>
</reference>
<evidence type="ECO:0000256" key="1">
    <source>
        <dbReference type="SAM" id="MobiDB-lite"/>
    </source>
</evidence>
<name>A0A4Z1EJ18_9HELO</name>
<dbReference type="EMBL" id="PQXH01000087">
    <property type="protein sequence ID" value="TGO12504.1"/>
    <property type="molecule type" value="Genomic_DNA"/>
</dbReference>
<keyword evidence="3" id="KW-1185">Reference proteome</keyword>
<accession>A0A4Z1EJ18</accession>
<feature type="region of interest" description="Disordered" evidence="1">
    <location>
        <begin position="314"/>
        <end position="344"/>
    </location>
</feature>